<reference evidence="2" key="2">
    <citation type="journal article" date="2015" name="Gigascience">
        <title>Reconstructing a comprehensive transcriptome assembly of a white-pupal translocated strain of the pest fruit fly Bactrocera cucurbitae.</title>
        <authorList>
            <person name="Sim S.B."/>
            <person name="Calla B."/>
            <person name="Hall B."/>
            <person name="DeRego T."/>
            <person name="Geib S.M."/>
        </authorList>
    </citation>
    <scope>NUCLEOTIDE SEQUENCE</scope>
</reference>
<dbReference type="EMBL" id="GBXI01008485">
    <property type="protein sequence ID" value="JAD05807.1"/>
    <property type="molecule type" value="Transcribed_RNA"/>
</dbReference>
<proteinExistence type="predicted"/>
<feature type="signal peptide" evidence="1">
    <location>
        <begin position="1"/>
        <end position="17"/>
    </location>
</feature>
<name>A0A0A1X404_ZEUCU</name>
<organism evidence="2">
    <name type="scientific">Zeugodacus cucurbitae</name>
    <name type="common">Melon fruit fly</name>
    <name type="synonym">Bactrocera cucurbitae</name>
    <dbReference type="NCBI Taxonomy" id="28588"/>
    <lineage>
        <taxon>Eukaryota</taxon>
        <taxon>Metazoa</taxon>
        <taxon>Ecdysozoa</taxon>
        <taxon>Arthropoda</taxon>
        <taxon>Hexapoda</taxon>
        <taxon>Insecta</taxon>
        <taxon>Pterygota</taxon>
        <taxon>Neoptera</taxon>
        <taxon>Endopterygota</taxon>
        <taxon>Diptera</taxon>
        <taxon>Brachycera</taxon>
        <taxon>Muscomorpha</taxon>
        <taxon>Tephritoidea</taxon>
        <taxon>Tephritidae</taxon>
        <taxon>Zeugodacus</taxon>
        <taxon>Zeugodacus</taxon>
    </lineage>
</organism>
<dbReference type="AlphaFoldDB" id="A0A0A1X404"/>
<evidence type="ECO:0000256" key="1">
    <source>
        <dbReference type="SAM" id="SignalP"/>
    </source>
</evidence>
<feature type="chain" id="PRO_5001994525" evidence="1">
    <location>
        <begin position="18"/>
        <end position="551"/>
    </location>
</feature>
<sequence length="551" mass="63439">MLLLLLYTFTTVVTVNCIAVEIGNVTENGDWSKKYDLWVELKMDGKIYFFALGGYDWFIKELLHDGTFGRQTDNGKFIYMYNMGFGYNIEGRQYLYAIGETKYWFIQEILAGGRLGKEISKGYWSTKPDIIFPVNVNREYFALTVTAEKLYMIKLKSGGKLGEETDKGKLSAQYTLGFPFSIHGRQFIYLCDTAQWSIMEVTSGGKMGKEIDYGKCRKKPIQYYPFFMRGKQYYYGLNESKKDWFIQEFLPSGQMGSVKATGLWEDYYPLSLPFKVDGIQYMYFLNGKNYTIRKLLQIPPFCPILVKPQSYCSEEAKMKCGILYPRIERVMNYGGSSDACTEFNFITEFISDIVHDGYYKTTKIKDPKTAITSYSILKKGSTIDLTVAMNAEIHYEHLTQKNDSEPKAVLDQVKKLESVESDKTGHLLAPTLGGALKPYNFVPQSPMINRKLLVEGNSIRAPQRGWFDVERLIHNYVSETGGYVGWHLVISYGNLANSLRPTEFWLLIKLYNDEGKLTNWEGNKPITGYHFRNVPKQACTDLKSIWWNIPY</sequence>
<gene>
    <name evidence="2" type="primary">IIV6-329R</name>
    <name evidence="2" type="ORF">g.32651</name>
</gene>
<keyword evidence="1" id="KW-0732">Signal</keyword>
<evidence type="ECO:0000313" key="2">
    <source>
        <dbReference type="EMBL" id="JAD05807.1"/>
    </source>
</evidence>
<protein>
    <submittedName>
        <fullName evidence="2">Uncharacterized protein 329R</fullName>
    </submittedName>
</protein>
<accession>A0A0A1X404</accession>
<reference evidence="2" key="1">
    <citation type="submission" date="2014-11" db="EMBL/GenBank/DDBJ databases">
        <authorList>
            <person name="Geib S."/>
        </authorList>
    </citation>
    <scope>NUCLEOTIDE SEQUENCE</scope>
</reference>